<dbReference type="EMBL" id="CACRXK020001819">
    <property type="protein sequence ID" value="CAB3991280.1"/>
    <property type="molecule type" value="Genomic_DNA"/>
</dbReference>
<keyword evidence="2" id="KW-1185">Reference proteome</keyword>
<gene>
    <name evidence="1" type="ORF">PACLA_8A002829</name>
</gene>
<dbReference type="Proteomes" id="UP001152795">
    <property type="component" value="Unassembled WGS sequence"/>
</dbReference>
<accession>A0A6S7H3T2</accession>
<dbReference type="AlphaFoldDB" id="A0A6S7H3T2"/>
<sequence>MINGYLIASENHISDDALSTRRTDCFRGWNWTEFKDLEPFWKPVLSTQETIFERCTYNLSRNLA</sequence>
<reference evidence="1" key="1">
    <citation type="submission" date="2020-04" db="EMBL/GenBank/DDBJ databases">
        <authorList>
            <person name="Alioto T."/>
            <person name="Alioto T."/>
            <person name="Gomez Garrido J."/>
        </authorList>
    </citation>
    <scope>NUCLEOTIDE SEQUENCE</scope>
    <source>
        <strain evidence="1">A484AB</strain>
    </source>
</reference>
<evidence type="ECO:0000313" key="1">
    <source>
        <dbReference type="EMBL" id="CAB3991280.1"/>
    </source>
</evidence>
<organism evidence="1 2">
    <name type="scientific">Paramuricea clavata</name>
    <name type="common">Red gorgonian</name>
    <name type="synonym">Violescent sea-whip</name>
    <dbReference type="NCBI Taxonomy" id="317549"/>
    <lineage>
        <taxon>Eukaryota</taxon>
        <taxon>Metazoa</taxon>
        <taxon>Cnidaria</taxon>
        <taxon>Anthozoa</taxon>
        <taxon>Octocorallia</taxon>
        <taxon>Malacalcyonacea</taxon>
        <taxon>Plexauridae</taxon>
        <taxon>Paramuricea</taxon>
    </lineage>
</organism>
<evidence type="ECO:0000313" key="2">
    <source>
        <dbReference type="Proteomes" id="UP001152795"/>
    </source>
</evidence>
<comment type="caution">
    <text evidence="1">The sequence shown here is derived from an EMBL/GenBank/DDBJ whole genome shotgun (WGS) entry which is preliminary data.</text>
</comment>
<name>A0A6S7H3T2_PARCT</name>
<proteinExistence type="predicted"/>
<protein>
    <submittedName>
        <fullName evidence="1">Uncharacterized protein</fullName>
    </submittedName>
</protein>